<name>A0A853CY62_9MICO</name>
<organism evidence="9 10">
    <name type="scientific">Leifsonia shinshuensis</name>
    <dbReference type="NCBI Taxonomy" id="150026"/>
    <lineage>
        <taxon>Bacteria</taxon>
        <taxon>Bacillati</taxon>
        <taxon>Actinomycetota</taxon>
        <taxon>Actinomycetes</taxon>
        <taxon>Micrococcales</taxon>
        <taxon>Microbacteriaceae</taxon>
        <taxon>Leifsonia</taxon>
    </lineage>
</organism>
<feature type="transmembrane region" description="Helical" evidence="7">
    <location>
        <begin position="101"/>
        <end position="121"/>
    </location>
</feature>
<dbReference type="InterPro" id="IPR010290">
    <property type="entry name" value="TM_effector"/>
</dbReference>
<evidence type="ECO:0000256" key="6">
    <source>
        <dbReference type="ARBA" id="ARBA00023136"/>
    </source>
</evidence>
<feature type="transmembrane region" description="Helical" evidence="7">
    <location>
        <begin position="280"/>
        <end position="299"/>
    </location>
</feature>
<dbReference type="PANTHER" id="PTHR23513">
    <property type="entry name" value="INTEGRAL MEMBRANE EFFLUX PROTEIN-RELATED"/>
    <property type="match status" value="1"/>
</dbReference>
<reference evidence="9 10" key="1">
    <citation type="submission" date="2020-07" db="EMBL/GenBank/DDBJ databases">
        <title>Sequencing the genomes of 1000 actinobacteria strains.</title>
        <authorList>
            <person name="Klenk H.-P."/>
        </authorList>
    </citation>
    <scope>NUCLEOTIDE SEQUENCE [LARGE SCALE GENOMIC DNA]</scope>
    <source>
        <strain evidence="9 10">DSM 15165</strain>
    </source>
</reference>
<dbReference type="SUPFAM" id="SSF103473">
    <property type="entry name" value="MFS general substrate transporter"/>
    <property type="match status" value="1"/>
</dbReference>
<proteinExistence type="predicted"/>
<keyword evidence="5 7" id="KW-1133">Transmembrane helix</keyword>
<evidence type="ECO:0000256" key="1">
    <source>
        <dbReference type="ARBA" id="ARBA00004651"/>
    </source>
</evidence>
<evidence type="ECO:0000313" key="9">
    <source>
        <dbReference type="EMBL" id="NYJ24271.1"/>
    </source>
</evidence>
<sequence length="448" mass="46884">MANSTAAAAPPTGPMPVLSARPPWRETFVSLRVTNYRRFAAGNLVANTAVWMQRIAMDWLVLQLSGSVAAVGVTVFMQFTPMLVFGLWGGVIADRYSKQRLLICTQTAAAALAALLAALTLTGAVQVWHVYAISFVLGLVTVVDNPARQVFVNELVGPRYLRNAISLNSSIFQLGGLIGPALGGILITAVGGGWSFVINSAACLAVVGALFSLRRDELHHSPAAPRGKGQLAEGMRYVRRKPVIFWTVVMVAVLAVFAFNMPVFLAAYANDVYDVGAQGYGMFNALVAAGALAGALASTRRTSVRLSMVVGTAAALGVVQALAGLAPGEIAFSVLLVGIGVGNLLFITAANSLVQMSSNVQIRGRVISFYILVLLGGQAIGGPLMGWVVEAAGPHVAMMISGLVPAAAAVLVAWMIARHASLRLRFGLRGRRPVIAIVNRAGKAGATL</sequence>
<evidence type="ECO:0000256" key="2">
    <source>
        <dbReference type="ARBA" id="ARBA00022448"/>
    </source>
</evidence>
<feature type="transmembrane region" description="Helical" evidence="7">
    <location>
        <begin position="164"/>
        <end position="187"/>
    </location>
</feature>
<keyword evidence="3" id="KW-1003">Cell membrane</keyword>
<gene>
    <name evidence="9" type="ORF">HNR13_002558</name>
</gene>
<comment type="subcellular location">
    <subcellularLocation>
        <location evidence="1">Cell membrane</location>
        <topology evidence="1">Multi-pass membrane protein</topology>
    </subcellularLocation>
</comment>
<feature type="transmembrane region" description="Helical" evidence="7">
    <location>
        <begin position="395"/>
        <end position="417"/>
    </location>
</feature>
<evidence type="ECO:0000256" key="7">
    <source>
        <dbReference type="SAM" id="Phobius"/>
    </source>
</evidence>
<feature type="transmembrane region" description="Helical" evidence="7">
    <location>
        <begin position="193"/>
        <end position="213"/>
    </location>
</feature>
<keyword evidence="6 7" id="KW-0472">Membrane</keyword>
<feature type="transmembrane region" description="Helical" evidence="7">
    <location>
        <begin position="127"/>
        <end position="143"/>
    </location>
</feature>
<evidence type="ECO:0000256" key="3">
    <source>
        <dbReference type="ARBA" id="ARBA00022475"/>
    </source>
</evidence>
<protein>
    <submittedName>
        <fullName evidence="9">MFS family permease</fullName>
    </submittedName>
</protein>
<keyword evidence="4 7" id="KW-0812">Transmembrane</keyword>
<evidence type="ECO:0000256" key="4">
    <source>
        <dbReference type="ARBA" id="ARBA00022692"/>
    </source>
</evidence>
<feature type="transmembrane region" description="Helical" evidence="7">
    <location>
        <begin position="243"/>
        <end position="268"/>
    </location>
</feature>
<dbReference type="PANTHER" id="PTHR23513:SF11">
    <property type="entry name" value="STAPHYLOFERRIN A TRANSPORTER"/>
    <property type="match status" value="1"/>
</dbReference>
<dbReference type="Proteomes" id="UP000578352">
    <property type="component" value="Unassembled WGS sequence"/>
</dbReference>
<evidence type="ECO:0000313" key="10">
    <source>
        <dbReference type="Proteomes" id="UP000578352"/>
    </source>
</evidence>
<evidence type="ECO:0000256" key="5">
    <source>
        <dbReference type="ARBA" id="ARBA00022989"/>
    </source>
</evidence>
<dbReference type="InterPro" id="IPR020846">
    <property type="entry name" value="MFS_dom"/>
</dbReference>
<comment type="caution">
    <text evidence="9">The sequence shown here is derived from an EMBL/GenBank/DDBJ whole genome shotgun (WGS) entry which is preliminary data.</text>
</comment>
<dbReference type="PROSITE" id="PS50850">
    <property type="entry name" value="MFS"/>
    <property type="match status" value="1"/>
</dbReference>
<feature type="transmembrane region" description="Helical" evidence="7">
    <location>
        <begin position="67"/>
        <end position="89"/>
    </location>
</feature>
<evidence type="ECO:0000259" key="8">
    <source>
        <dbReference type="PROSITE" id="PS50850"/>
    </source>
</evidence>
<keyword evidence="2" id="KW-0813">Transport</keyword>
<accession>A0A853CY62</accession>
<feature type="transmembrane region" description="Helical" evidence="7">
    <location>
        <begin position="306"/>
        <end position="326"/>
    </location>
</feature>
<dbReference type="CDD" id="cd06173">
    <property type="entry name" value="MFS_MefA_like"/>
    <property type="match status" value="1"/>
</dbReference>
<feature type="transmembrane region" description="Helical" evidence="7">
    <location>
        <begin position="366"/>
        <end position="389"/>
    </location>
</feature>
<dbReference type="AlphaFoldDB" id="A0A853CY62"/>
<dbReference type="GO" id="GO:0022857">
    <property type="term" value="F:transmembrane transporter activity"/>
    <property type="evidence" value="ECO:0007669"/>
    <property type="project" value="InterPro"/>
</dbReference>
<feature type="transmembrane region" description="Helical" evidence="7">
    <location>
        <begin position="332"/>
        <end position="354"/>
    </location>
</feature>
<dbReference type="Pfam" id="PF05977">
    <property type="entry name" value="MFS_3"/>
    <property type="match status" value="1"/>
</dbReference>
<feature type="domain" description="Major facilitator superfamily (MFS) profile" evidence="8">
    <location>
        <begin position="35"/>
        <end position="420"/>
    </location>
</feature>
<dbReference type="GO" id="GO:0005886">
    <property type="term" value="C:plasma membrane"/>
    <property type="evidence" value="ECO:0007669"/>
    <property type="project" value="UniProtKB-SubCell"/>
</dbReference>
<dbReference type="Gene3D" id="1.20.1250.20">
    <property type="entry name" value="MFS general substrate transporter like domains"/>
    <property type="match status" value="1"/>
</dbReference>
<dbReference type="InterPro" id="IPR036259">
    <property type="entry name" value="MFS_trans_sf"/>
</dbReference>
<dbReference type="EMBL" id="JACCFL010000001">
    <property type="protein sequence ID" value="NYJ24271.1"/>
    <property type="molecule type" value="Genomic_DNA"/>
</dbReference>